<dbReference type="EMBL" id="BGPR01284996">
    <property type="protein sequence ID" value="GBN32928.1"/>
    <property type="molecule type" value="Genomic_DNA"/>
</dbReference>
<accession>A0A4Y2N0J7</accession>
<proteinExistence type="predicted"/>
<feature type="non-terminal residue" evidence="1">
    <location>
        <position position="1"/>
    </location>
</feature>
<comment type="caution">
    <text evidence="1">The sequence shown here is derived from an EMBL/GenBank/DDBJ whole genome shotgun (WGS) entry which is preliminary data.</text>
</comment>
<name>A0A4Y2N0J7_ARAVE</name>
<protein>
    <submittedName>
        <fullName evidence="1">Uncharacterized protein</fullName>
    </submittedName>
</protein>
<gene>
    <name evidence="1" type="ORF">AVEN_193945_1</name>
</gene>
<reference evidence="1 2" key="1">
    <citation type="journal article" date="2019" name="Sci. Rep.">
        <title>Orb-weaving spider Araneus ventricosus genome elucidates the spidroin gene catalogue.</title>
        <authorList>
            <person name="Kono N."/>
            <person name="Nakamura H."/>
            <person name="Ohtoshi R."/>
            <person name="Moran D.A.P."/>
            <person name="Shinohara A."/>
            <person name="Yoshida Y."/>
            <person name="Fujiwara M."/>
            <person name="Mori M."/>
            <person name="Tomita M."/>
            <person name="Arakawa K."/>
        </authorList>
    </citation>
    <scope>NUCLEOTIDE SEQUENCE [LARGE SCALE GENOMIC DNA]</scope>
</reference>
<keyword evidence="2" id="KW-1185">Reference proteome</keyword>
<dbReference type="AlphaFoldDB" id="A0A4Y2N0J7"/>
<evidence type="ECO:0000313" key="2">
    <source>
        <dbReference type="Proteomes" id="UP000499080"/>
    </source>
</evidence>
<sequence length="86" mass="9548">LFFNLRCHCPHAPPPCSANSLTAFCYHTLTPLSSANHYTSTLLTPHRSPHPTAHRQFSAVSVPSRMDLRPLAHCSGLLLPLQLYQT</sequence>
<evidence type="ECO:0000313" key="1">
    <source>
        <dbReference type="EMBL" id="GBN32928.1"/>
    </source>
</evidence>
<dbReference type="Proteomes" id="UP000499080">
    <property type="component" value="Unassembled WGS sequence"/>
</dbReference>
<organism evidence="1 2">
    <name type="scientific">Araneus ventricosus</name>
    <name type="common">Orbweaver spider</name>
    <name type="synonym">Epeira ventricosa</name>
    <dbReference type="NCBI Taxonomy" id="182803"/>
    <lineage>
        <taxon>Eukaryota</taxon>
        <taxon>Metazoa</taxon>
        <taxon>Ecdysozoa</taxon>
        <taxon>Arthropoda</taxon>
        <taxon>Chelicerata</taxon>
        <taxon>Arachnida</taxon>
        <taxon>Araneae</taxon>
        <taxon>Araneomorphae</taxon>
        <taxon>Entelegynae</taxon>
        <taxon>Araneoidea</taxon>
        <taxon>Araneidae</taxon>
        <taxon>Araneus</taxon>
    </lineage>
</organism>